<gene>
    <name evidence="7" type="ORF">FPOEFMDM_00022</name>
    <name evidence="8" type="ORF">MNNOGLJF_00022</name>
</gene>
<reference evidence="8" key="1">
    <citation type="submission" date="2020-06" db="EMBL/GenBank/DDBJ databases">
        <title>Unique genomic features of the anaerobic methanotrophic archaea.</title>
        <authorList>
            <person name="Chadwick G.L."/>
            <person name="Skennerton C.T."/>
            <person name="Laso-Perez R."/>
            <person name="Leu A.O."/>
            <person name="Speth D.R."/>
            <person name="Yu H."/>
            <person name="Morgan-Lang C."/>
            <person name="Hatzenpichler R."/>
            <person name="Goudeau D."/>
            <person name="Malmstrom R."/>
            <person name="Brazelton W.J."/>
            <person name="Woyke T."/>
            <person name="Hallam S.J."/>
            <person name="Tyson G.W."/>
            <person name="Wegener G."/>
            <person name="Boetius A."/>
            <person name="Orphan V."/>
        </authorList>
    </citation>
    <scope>NUCLEOTIDE SEQUENCE</scope>
</reference>
<dbReference type="InterPro" id="IPR002797">
    <property type="entry name" value="Polysacc_synth"/>
</dbReference>
<evidence type="ECO:0000256" key="2">
    <source>
        <dbReference type="ARBA" id="ARBA00022475"/>
    </source>
</evidence>
<feature type="transmembrane region" description="Helical" evidence="6">
    <location>
        <begin position="190"/>
        <end position="211"/>
    </location>
</feature>
<feature type="transmembrane region" description="Helical" evidence="6">
    <location>
        <begin position="12"/>
        <end position="33"/>
    </location>
</feature>
<dbReference type="InterPro" id="IPR050833">
    <property type="entry name" value="Poly_Biosynth_Transport"/>
</dbReference>
<feature type="transmembrane region" description="Helical" evidence="6">
    <location>
        <begin position="416"/>
        <end position="437"/>
    </location>
</feature>
<dbReference type="PANTHER" id="PTHR30250">
    <property type="entry name" value="PST FAMILY PREDICTED COLANIC ACID TRANSPORTER"/>
    <property type="match status" value="1"/>
</dbReference>
<feature type="transmembrane region" description="Helical" evidence="6">
    <location>
        <begin position="163"/>
        <end position="184"/>
    </location>
</feature>
<evidence type="ECO:0000256" key="3">
    <source>
        <dbReference type="ARBA" id="ARBA00022692"/>
    </source>
</evidence>
<feature type="transmembrane region" description="Helical" evidence="6">
    <location>
        <begin position="282"/>
        <end position="306"/>
    </location>
</feature>
<evidence type="ECO:0000256" key="1">
    <source>
        <dbReference type="ARBA" id="ARBA00004651"/>
    </source>
</evidence>
<dbReference type="EMBL" id="MT631601">
    <property type="protein sequence ID" value="QNO55037.1"/>
    <property type="molecule type" value="Genomic_DNA"/>
</dbReference>
<comment type="subcellular location">
    <subcellularLocation>
        <location evidence="1">Cell membrane</location>
        <topology evidence="1">Multi-pass membrane protein</topology>
    </subcellularLocation>
</comment>
<feature type="transmembrane region" description="Helical" evidence="6">
    <location>
        <begin position="353"/>
        <end position="379"/>
    </location>
</feature>
<feature type="transmembrane region" description="Helical" evidence="6">
    <location>
        <begin position="391"/>
        <end position="410"/>
    </location>
</feature>
<dbReference type="GO" id="GO:0005886">
    <property type="term" value="C:plasma membrane"/>
    <property type="evidence" value="ECO:0007669"/>
    <property type="project" value="UniProtKB-SubCell"/>
</dbReference>
<keyword evidence="3 6" id="KW-0812">Transmembrane</keyword>
<feature type="transmembrane region" description="Helical" evidence="6">
    <location>
        <begin position="318"/>
        <end position="347"/>
    </location>
</feature>
<accession>A0A7G9Z4C4</accession>
<keyword evidence="2" id="KW-1003">Cell membrane</keyword>
<dbReference type="EMBL" id="MT631603">
    <property type="protein sequence ID" value="QNO55108.1"/>
    <property type="molecule type" value="Genomic_DNA"/>
</dbReference>
<feature type="transmembrane region" description="Helical" evidence="6">
    <location>
        <begin position="242"/>
        <end position="262"/>
    </location>
</feature>
<organism evidence="8">
    <name type="scientific">Candidatus Methanophaga sp. ANME-1 ERB7</name>
    <dbReference type="NCBI Taxonomy" id="2759913"/>
    <lineage>
        <taxon>Archaea</taxon>
        <taxon>Methanobacteriati</taxon>
        <taxon>Methanobacteriota</taxon>
        <taxon>Stenosarchaea group</taxon>
        <taxon>Methanomicrobia</taxon>
        <taxon>Candidatus Methanophagales</taxon>
        <taxon>Candidatus Methanophagaceae</taxon>
        <taxon>Candidatus Methanophaga</taxon>
    </lineage>
</organism>
<dbReference type="PANTHER" id="PTHR30250:SF11">
    <property type="entry name" value="O-ANTIGEN TRANSPORTER-RELATED"/>
    <property type="match status" value="1"/>
</dbReference>
<proteinExistence type="predicted"/>
<evidence type="ECO:0000313" key="8">
    <source>
        <dbReference type="EMBL" id="QNO55108.1"/>
    </source>
</evidence>
<keyword evidence="5 6" id="KW-0472">Membrane</keyword>
<keyword evidence="4 6" id="KW-1133">Transmembrane helix</keyword>
<protein>
    <submittedName>
        <fullName evidence="8">Uncharacterized protein</fullName>
    </submittedName>
</protein>
<evidence type="ECO:0000256" key="5">
    <source>
        <dbReference type="ARBA" id="ARBA00023136"/>
    </source>
</evidence>
<dbReference type="Pfam" id="PF01943">
    <property type="entry name" value="Polysacc_synt"/>
    <property type="match status" value="1"/>
</dbReference>
<feature type="transmembrane region" description="Helical" evidence="6">
    <location>
        <begin position="93"/>
        <end position="118"/>
    </location>
</feature>
<feature type="transmembrane region" description="Helical" evidence="6">
    <location>
        <begin position="130"/>
        <end position="151"/>
    </location>
</feature>
<dbReference type="AlphaFoldDB" id="A0A7G9Z4C4"/>
<feature type="transmembrane region" description="Helical" evidence="6">
    <location>
        <begin position="53"/>
        <end position="81"/>
    </location>
</feature>
<evidence type="ECO:0000313" key="7">
    <source>
        <dbReference type="EMBL" id="QNO55037.1"/>
    </source>
</evidence>
<name>A0A7G9Z4C4_9EURY</name>
<evidence type="ECO:0000256" key="4">
    <source>
        <dbReference type="ARBA" id="ARBA00022989"/>
    </source>
</evidence>
<evidence type="ECO:0000256" key="6">
    <source>
        <dbReference type="SAM" id="Phobius"/>
    </source>
</evidence>
<sequence>MLNLSEIKNSKFFITQIIKGATFLSVGTIIYALCNFAFKYLLLHTWSPQEYGIFTLIITIVGILGVFTEFNLNVTTTIFLARDLKNPENKKTLISVLISFLLLILICLCITLTIIYFTNFNTPVLETFRHYFDLIWLLVILMGITAISYGLVRAYRRMDYEAISKVISGLVIVGTLALIVYAFSKCSIEFSVVILIISQVSAFLVVIFFLLKKRVVSINPYVSVKKVLEYLKKIKLSDISSVLTFSFYVSGIVMLTTLLFSIDKFMIPSFLSIEMLGFYGGAYFIVAIPKIITNNLAATLLAFVPEKDDNVKDAKREYFAFLILFLFFAVIGYSLFIYFVNFSLILLPTEYNWITPIIQILLVGMLFSDVFVFNSTFICSLRKEKVLKQMMAFFGFVVIINIILNYMFIPKLGIEGAAMATAISFILIAVISMVQVIKLR</sequence>